<keyword evidence="4" id="KW-1185">Reference proteome</keyword>
<dbReference type="InterPro" id="IPR036291">
    <property type="entry name" value="NAD(P)-bd_dom_sf"/>
</dbReference>
<dbReference type="Gene3D" id="3.30.360.10">
    <property type="entry name" value="Dihydrodipicolinate Reductase, domain 2"/>
    <property type="match status" value="1"/>
</dbReference>
<name>A0ABT9ZTB0_9BACI</name>
<dbReference type="Pfam" id="PF01408">
    <property type="entry name" value="GFO_IDH_MocA"/>
    <property type="match status" value="1"/>
</dbReference>
<evidence type="ECO:0000259" key="1">
    <source>
        <dbReference type="Pfam" id="PF01408"/>
    </source>
</evidence>
<dbReference type="Pfam" id="PF22725">
    <property type="entry name" value="GFO_IDH_MocA_C3"/>
    <property type="match status" value="1"/>
</dbReference>
<evidence type="ECO:0000259" key="2">
    <source>
        <dbReference type="Pfam" id="PF22725"/>
    </source>
</evidence>
<evidence type="ECO:0000313" key="4">
    <source>
        <dbReference type="Proteomes" id="UP001230005"/>
    </source>
</evidence>
<dbReference type="PANTHER" id="PTHR43249">
    <property type="entry name" value="UDP-N-ACETYL-2-AMINO-2-DEOXY-D-GLUCURONATE OXIDASE"/>
    <property type="match status" value="1"/>
</dbReference>
<dbReference type="InterPro" id="IPR052515">
    <property type="entry name" value="Gfo/Idh/MocA_Oxidoreductase"/>
</dbReference>
<dbReference type="Proteomes" id="UP001230005">
    <property type="component" value="Unassembled WGS sequence"/>
</dbReference>
<dbReference type="InterPro" id="IPR055170">
    <property type="entry name" value="GFO_IDH_MocA-like_dom"/>
</dbReference>
<feature type="domain" description="GFO/IDH/MocA-like oxidoreductase" evidence="2">
    <location>
        <begin position="127"/>
        <end position="250"/>
    </location>
</feature>
<feature type="domain" description="Gfo/Idh/MocA-like oxidoreductase N-terminal" evidence="1">
    <location>
        <begin position="1"/>
        <end position="118"/>
    </location>
</feature>
<dbReference type="RefSeq" id="WP_307324488.1">
    <property type="nucleotide sequence ID" value="NZ_JAUSUG010000006.1"/>
</dbReference>
<dbReference type="EMBL" id="JAUSUG010000006">
    <property type="protein sequence ID" value="MDQ0254474.1"/>
    <property type="molecule type" value="Genomic_DNA"/>
</dbReference>
<dbReference type="SUPFAM" id="SSF51735">
    <property type="entry name" value="NAD(P)-binding Rossmann-fold domains"/>
    <property type="match status" value="1"/>
</dbReference>
<comment type="caution">
    <text evidence="3">The sequence shown here is derived from an EMBL/GenBank/DDBJ whole genome shotgun (WGS) entry which is preliminary data.</text>
</comment>
<proteinExistence type="predicted"/>
<dbReference type="PANTHER" id="PTHR43249:SF1">
    <property type="entry name" value="D-GLUCOSIDE 3-DEHYDROGENASE"/>
    <property type="match status" value="1"/>
</dbReference>
<dbReference type="SUPFAM" id="SSF55347">
    <property type="entry name" value="Glyceraldehyde-3-phosphate dehydrogenase-like, C-terminal domain"/>
    <property type="match status" value="1"/>
</dbReference>
<reference evidence="3 4" key="1">
    <citation type="submission" date="2023-07" db="EMBL/GenBank/DDBJ databases">
        <title>Genomic Encyclopedia of Type Strains, Phase IV (KMG-IV): sequencing the most valuable type-strain genomes for metagenomic binning, comparative biology and taxonomic classification.</title>
        <authorList>
            <person name="Goeker M."/>
        </authorList>
    </citation>
    <scope>NUCLEOTIDE SEQUENCE [LARGE SCALE GENOMIC DNA]</scope>
    <source>
        <strain evidence="3 4">DSM 9768</strain>
    </source>
</reference>
<accession>A0ABT9ZTB0</accession>
<sequence length="336" mass="37664">MNFAIVGCGFIAKKHAAAISQTESARLVAVCDKVTDTMQLYKEEYGANDYNDLEEMLEKEDIDVVCICTPSGFHASIAVQVANAKKHIVIEKPIAMTLEDTTSIIEACKVNEVKLSVVHPNRFRPVVQELRKIMDQGLLGRISHVSCIVNWNRNQEYYDQASWRGTKQYDGGVLMNQAIHNLDLLLWFMGQPKQVFSMEATRFRNIEAEDVSIGTIQFQSGALGTVEASTTVYPKNFEESITIFGEKGTIKIGGTNALFFEHLELEDMTENQIQDIKESVKADPWGTPGHQWIIEDMVNAINDNREPAVTGEDGKNVLNLVLSFYESAKRNQPVQL</sequence>
<protein>
    <submittedName>
        <fullName evidence="3">Dehydrogenase</fullName>
    </submittedName>
</protein>
<gene>
    <name evidence="3" type="ORF">J2S74_001853</name>
</gene>
<dbReference type="Gene3D" id="3.40.50.720">
    <property type="entry name" value="NAD(P)-binding Rossmann-like Domain"/>
    <property type="match status" value="1"/>
</dbReference>
<evidence type="ECO:0000313" key="3">
    <source>
        <dbReference type="EMBL" id="MDQ0254474.1"/>
    </source>
</evidence>
<dbReference type="InterPro" id="IPR000683">
    <property type="entry name" value="Gfo/Idh/MocA-like_OxRdtase_N"/>
</dbReference>
<organism evidence="3 4">
    <name type="scientific">Evansella vedderi</name>
    <dbReference type="NCBI Taxonomy" id="38282"/>
    <lineage>
        <taxon>Bacteria</taxon>
        <taxon>Bacillati</taxon>
        <taxon>Bacillota</taxon>
        <taxon>Bacilli</taxon>
        <taxon>Bacillales</taxon>
        <taxon>Bacillaceae</taxon>
        <taxon>Evansella</taxon>
    </lineage>
</organism>